<dbReference type="RefSeq" id="WP_095509218.1">
    <property type="nucleotide sequence ID" value="NZ_MQWD01000001.1"/>
</dbReference>
<accession>A0A271IWS9</accession>
<dbReference type="AlphaFoldDB" id="A0A271IWS9"/>
<dbReference type="SUPFAM" id="SSF52343">
    <property type="entry name" value="Ferredoxin reductase-like, C-terminal NADP-linked domain"/>
    <property type="match status" value="1"/>
</dbReference>
<dbReference type="Pfam" id="PF00970">
    <property type="entry name" value="FAD_binding_6"/>
    <property type="match status" value="1"/>
</dbReference>
<dbReference type="PANTHER" id="PTHR47354:SF5">
    <property type="entry name" value="PROTEIN RFBI"/>
    <property type="match status" value="1"/>
</dbReference>
<dbReference type="EMBL" id="MQWD01000001">
    <property type="protein sequence ID" value="PAP75580.1"/>
    <property type="molecule type" value="Genomic_DNA"/>
</dbReference>
<dbReference type="Gene3D" id="2.40.30.10">
    <property type="entry name" value="Translation factors"/>
    <property type="match status" value="1"/>
</dbReference>
<dbReference type="InterPro" id="IPR017927">
    <property type="entry name" value="FAD-bd_FR_type"/>
</dbReference>
<dbReference type="PROSITE" id="PS51384">
    <property type="entry name" value="FAD_FR"/>
    <property type="match status" value="1"/>
</dbReference>
<dbReference type="Pfam" id="PF00175">
    <property type="entry name" value="NAD_binding_1"/>
    <property type="match status" value="1"/>
</dbReference>
<dbReference type="Proteomes" id="UP000216339">
    <property type="component" value="Unassembled WGS sequence"/>
</dbReference>
<dbReference type="Gene3D" id="3.40.50.80">
    <property type="entry name" value="Nucleotide-binding domain of ferredoxin-NADP reductase (FNR) module"/>
    <property type="match status" value="1"/>
</dbReference>
<sequence>MDAPPPGYLAATVERRLDVTDDLAVFWLRPPEPLAFRPGQYVTLAAPGDAGRPVKRAYSVVSAPHEALVELVVELVHDGALTPDLWRLRAGDVVWVRKKVVGQFLLDAERTRHVMACTVTGIAPFLSMIRAHAAARDAGAEVPDHRFLVVHGASRSVEHGPYRDELMLCAEGGWVTCVPTVSRPWEDPEWAGEVGRVEDVLRKHLDGLGWPAGEVAGYACGNPNMIETALGVLRRAGVDPAHLHEEKYFTVAEPAPEAVPAPPPAPSPSGRGPGSITLKAVPRTP</sequence>
<evidence type="ECO:0000256" key="1">
    <source>
        <dbReference type="SAM" id="MobiDB-lite"/>
    </source>
</evidence>
<name>A0A271IWS9_9BACT</name>
<proteinExistence type="predicted"/>
<dbReference type="PANTHER" id="PTHR47354">
    <property type="entry name" value="NADH OXIDOREDUCTASE HCR"/>
    <property type="match status" value="1"/>
</dbReference>
<feature type="domain" description="FAD-binding FR-type" evidence="2">
    <location>
        <begin position="6"/>
        <end position="107"/>
    </location>
</feature>
<dbReference type="InterPro" id="IPR017938">
    <property type="entry name" value="Riboflavin_synthase-like_b-brl"/>
</dbReference>
<dbReference type="InterPro" id="IPR008333">
    <property type="entry name" value="Cbr1-like_FAD-bd_dom"/>
</dbReference>
<feature type="compositionally biased region" description="Pro residues" evidence="1">
    <location>
        <begin position="257"/>
        <end position="267"/>
    </location>
</feature>
<dbReference type="PRINTS" id="PR00410">
    <property type="entry name" value="PHEHYDRXLASE"/>
</dbReference>
<dbReference type="SUPFAM" id="SSF63380">
    <property type="entry name" value="Riboflavin synthase domain-like"/>
    <property type="match status" value="1"/>
</dbReference>
<reference evidence="3 4" key="1">
    <citation type="submission" date="2016-11" db="EMBL/GenBank/DDBJ databases">
        <title>Study of marine rhodopsin-containing bacteria.</title>
        <authorList>
            <person name="Yoshizawa S."/>
            <person name="Kumagai Y."/>
            <person name="Kogure K."/>
        </authorList>
    </citation>
    <scope>NUCLEOTIDE SEQUENCE [LARGE SCALE GENOMIC DNA]</scope>
    <source>
        <strain evidence="3 4">SAORIC-28</strain>
    </source>
</reference>
<evidence type="ECO:0000313" key="4">
    <source>
        <dbReference type="Proteomes" id="UP000216339"/>
    </source>
</evidence>
<evidence type="ECO:0000313" key="3">
    <source>
        <dbReference type="EMBL" id="PAP75580.1"/>
    </source>
</evidence>
<dbReference type="GO" id="GO:0016491">
    <property type="term" value="F:oxidoreductase activity"/>
    <property type="evidence" value="ECO:0007669"/>
    <property type="project" value="InterPro"/>
</dbReference>
<dbReference type="InterPro" id="IPR001433">
    <property type="entry name" value="OxRdtase_FAD/NAD-bd"/>
</dbReference>
<dbReference type="InterPro" id="IPR050415">
    <property type="entry name" value="MRET"/>
</dbReference>
<evidence type="ECO:0000259" key="2">
    <source>
        <dbReference type="PROSITE" id="PS51384"/>
    </source>
</evidence>
<dbReference type="OrthoDB" id="9789468at2"/>
<feature type="region of interest" description="Disordered" evidence="1">
    <location>
        <begin position="252"/>
        <end position="285"/>
    </location>
</feature>
<protein>
    <recommendedName>
        <fullName evidence="2">FAD-binding FR-type domain-containing protein</fullName>
    </recommendedName>
</protein>
<organism evidence="3 4">
    <name type="scientific">Rubrivirga marina</name>
    <dbReference type="NCBI Taxonomy" id="1196024"/>
    <lineage>
        <taxon>Bacteria</taxon>
        <taxon>Pseudomonadati</taxon>
        <taxon>Rhodothermota</taxon>
        <taxon>Rhodothermia</taxon>
        <taxon>Rhodothermales</taxon>
        <taxon>Rubricoccaceae</taxon>
        <taxon>Rubrivirga</taxon>
    </lineage>
</organism>
<comment type="caution">
    <text evidence="3">The sequence shown here is derived from an EMBL/GenBank/DDBJ whole genome shotgun (WGS) entry which is preliminary data.</text>
</comment>
<keyword evidence="4" id="KW-1185">Reference proteome</keyword>
<dbReference type="InterPro" id="IPR039261">
    <property type="entry name" value="FNR_nucleotide-bd"/>
</dbReference>
<gene>
    <name evidence="3" type="ORF">BSZ37_03565</name>
</gene>